<dbReference type="AlphaFoldDB" id="A0A7W5ZTL5"/>
<keyword evidence="3" id="KW-1185">Reference proteome</keyword>
<evidence type="ECO:0000313" key="3">
    <source>
        <dbReference type="Proteomes" id="UP000541352"/>
    </source>
</evidence>
<gene>
    <name evidence="2" type="ORF">FHS57_005885</name>
</gene>
<accession>A0A7W5ZTL5</accession>
<dbReference type="EMBL" id="JACIBY010000022">
    <property type="protein sequence ID" value="MBB3841856.1"/>
    <property type="molecule type" value="Genomic_DNA"/>
</dbReference>
<dbReference type="InterPro" id="IPR058588">
    <property type="entry name" value="E2-CBASS"/>
</dbReference>
<evidence type="ECO:0000313" key="2">
    <source>
        <dbReference type="EMBL" id="MBB3841856.1"/>
    </source>
</evidence>
<dbReference type="Proteomes" id="UP000541352">
    <property type="component" value="Unassembled WGS sequence"/>
</dbReference>
<dbReference type="RefSeq" id="WP_183979801.1">
    <property type="nucleotide sequence ID" value="NZ_JACIBY010000022.1"/>
</dbReference>
<proteinExistence type="predicted"/>
<dbReference type="Pfam" id="PF26395">
    <property type="entry name" value="E2-CBASS"/>
    <property type="match status" value="1"/>
</dbReference>
<sequence length="153" mass="17668">MTPIMQGARLKTLFPLSDFTVLAHGLGIRWKGGIQPNPISQLYQISVTYFQGKPPITKVHSALFIPEGKKLPHVYSQNKQELCLYYPKNNEWYSGLWIVETIVPWASEWLYHYENWVATGDWKGGGIEHEQPSKVEVESKKRFSVLLPKLLKR</sequence>
<protein>
    <recommendedName>
        <fullName evidence="1">Type II CBASS E2 protein domain-containing protein</fullName>
    </recommendedName>
</protein>
<reference evidence="2 3" key="1">
    <citation type="submission" date="2020-08" db="EMBL/GenBank/DDBJ databases">
        <title>Genomic Encyclopedia of Type Strains, Phase IV (KMG-IV): sequencing the most valuable type-strain genomes for metagenomic binning, comparative biology and taxonomic classification.</title>
        <authorList>
            <person name="Goeker M."/>
        </authorList>
    </citation>
    <scope>NUCLEOTIDE SEQUENCE [LARGE SCALE GENOMIC DNA]</scope>
    <source>
        <strain evidence="2 3">DSM 17976</strain>
    </source>
</reference>
<name>A0A7W5ZTL5_9BACT</name>
<feature type="domain" description="Type II CBASS E2 protein" evidence="1">
    <location>
        <begin position="8"/>
        <end position="129"/>
    </location>
</feature>
<comment type="caution">
    <text evidence="2">The sequence shown here is derived from an EMBL/GenBank/DDBJ whole genome shotgun (WGS) entry which is preliminary data.</text>
</comment>
<evidence type="ECO:0000259" key="1">
    <source>
        <dbReference type="Pfam" id="PF26395"/>
    </source>
</evidence>
<organism evidence="2 3">
    <name type="scientific">Runella defluvii</name>
    <dbReference type="NCBI Taxonomy" id="370973"/>
    <lineage>
        <taxon>Bacteria</taxon>
        <taxon>Pseudomonadati</taxon>
        <taxon>Bacteroidota</taxon>
        <taxon>Cytophagia</taxon>
        <taxon>Cytophagales</taxon>
        <taxon>Spirosomataceae</taxon>
        <taxon>Runella</taxon>
    </lineage>
</organism>